<dbReference type="RefSeq" id="WP_184430886.1">
    <property type="nucleotide sequence ID" value="NZ_JACIGI010000001.1"/>
</dbReference>
<dbReference type="PANTHER" id="PTHR43245">
    <property type="entry name" value="BIFUNCTIONAL POLYMYXIN RESISTANCE PROTEIN ARNA"/>
    <property type="match status" value="1"/>
</dbReference>
<dbReference type="InterPro" id="IPR001509">
    <property type="entry name" value="Epimerase_deHydtase"/>
</dbReference>
<feature type="domain" description="NAD-dependent epimerase/dehydratase" evidence="1">
    <location>
        <begin position="5"/>
        <end position="226"/>
    </location>
</feature>
<dbReference type="SUPFAM" id="SSF51735">
    <property type="entry name" value="NAD(P)-binding Rossmann-fold domains"/>
    <property type="match status" value="1"/>
</dbReference>
<name>A0A7W6RXI9_9PROT</name>
<keyword evidence="2" id="KW-0413">Isomerase</keyword>
<dbReference type="Proteomes" id="UP000555728">
    <property type="component" value="Unassembled WGS sequence"/>
</dbReference>
<dbReference type="Gene3D" id="3.90.25.10">
    <property type="entry name" value="UDP-galactose 4-epimerase, domain 1"/>
    <property type="match status" value="1"/>
</dbReference>
<organism evidence="2 3">
    <name type="scientific">Roseospira goensis</name>
    <dbReference type="NCBI Taxonomy" id="391922"/>
    <lineage>
        <taxon>Bacteria</taxon>
        <taxon>Pseudomonadati</taxon>
        <taxon>Pseudomonadota</taxon>
        <taxon>Alphaproteobacteria</taxon>
        <taxon>Rhodospirillales</taxon>
        <taxon>Rhodospirillaceae</taxon>
        <taxon>Roseospira</taxon>
    </lineage>
</organism>
<dbReference type="InterPro" id="IPR036291">
    <property type="entry name" value="NAD(P)-bd_dom_sf"/>
</dbReference>
<sequence>MARYLVTGGAGFIGSHLVEALHSDGHAVAVLDDLSTGRRENLPADAPLVVDDINRIGAHPDLWRGLDGCFHLAAVASVQRGTEDWAGCHDVNARGTIAVFEAARDHGVPVVYASSAAVYGDPIALPQAEDALLRPLTAYGADKLASELHARVAGGVHGVPTHGLRFFNVYGPRQDPRSPYSGVVSVFCDRLLADRPIVVHGDGAQSRDFVAVADVVRALRAALGAAALDAPVTNVCTGRSTSVLELSHTLARVIGVTPRVSHGPARVGDIRHSVGDPARLHETLGMTAETPLAEGLAALVAWARATAPA</sequence>
<comment type="caution">
    <text evidence="2">The sequence shown here is derived from an EMBL/GenBank/DDBJ whole genome shotgun (WGS) entry which is preliminary data.</text>
</comment>
<proteinExistence type="predicted"/>
<dbReference type="InterPro" id="IPR050177">
    <property type="entry name" value="Lipid_A_modif_metabolic_enz"/>
</dbReference>
<dbReference type="Pfam" id="PF01370">
    <property type="entry name" value="Epimerase"/>
    <property type="match status" value="1"/>
</dbReference>
<evidence type="ECO:0000259" key="1">
    <source>
        <dbReference type="Pfam" id="PF01370"/>
    </source>
</evidence>
<keyword evidence="3" id="KW-1185">Reference proteome</keyword>
<dbReference type="EC" id="5.1.3.2" evidence="2"/>
<accession>A0A7W6RXI9</accession>
<protein>
    <submittedName>
        <fullName evidence="2">UDP-glucose 4-epimerase</fullName>
        <ecNumber evidence="2">5.1.3.2</ecNumber>
    </submittedName>
</protein>
<evidence type="ECO:0000313" key="3">
    <source>
        <dbReference type="Proteomes" id="UP000555728"/>
    </source>
</evidence>
<dbReference type="PANTHER" id="PTHR43245:SF53">
    <property type="entry name" value="EPIMERASE-RELATED"/>
    <property type="match status" value="1"/>
</dbReference>
<dbReference type="GO" id="GO:0003978">
    <property type="term" value="F:UDP-glucose 4-epimerase activity"/>
    <property type="evidence" value="ECO:0007669"/>
    <property type="project" value="UniProtKB-EC"/>
</dbReference>
<evidence type="ECO:0000313" key="2">
    <source>
        <dbReference type="EMBL" id="MBB4284412.1"/>
    </source>
</evidence>
<gene>
    <name evidence="2" type="ORF">GGD88_000118</name>
</gene>
<reference evidence="2 3" key="1">
    <citation type="submission" date="2020-08" db="EMBL/GenBank/DDBJ databases">
        <title>Genome sequencing of Purple Non-Sulfur Bacteria from various extreme environments.</title>
        <authorList>
            <person name="Mayer M."/>
        </authorList>
    </citation>
    <scope>NUCLEOTIDE SEQUENCE [LARGE SCALE GENOMIC DNA]</scope>
    <source>
        <strain evidence="2 3">JA135</strain>
    </source>
</reference>
<dbReference type="AlphaFoldDB" id="A0A7W6RXI9"/>
<dbReference type="Gene3D" id="3.40.50.720">
    <property type="entry name" value="NAD(P)-binding Rossmann-like Domain"/>
    <property type="match status" value="1"/>
</dbReference>
<dbReference type="EMBL" id="JACIGI010000001">
    <property type="protein sequence ID" value="MBB4284412.1"/>
    <property type="molecule type" value="Genomic_DNA"/>
</dbReference>